<evidence type="ECO:0000313" key="2">
    <source>
        <dbReference type="EMBL" id="AUX35900.1"/>
    </source>
</evidence>
<dbReference type="EMBL" id="CP012672">
    <property type="protein sequence ID" value="AUX35900.1"/>
    <property type="molecule type" value="Genomic_DNA"/>
</dbReference>
<feature type="chain" id="PRO_5020722790" description="Secreted protein" evidence="1">
    <location>
        <begin position="20"/>
        <end position="204"/>
    </location>
</feature>
<accession>A0A4P2QZ78</accession>
<proteinExistence type="predicted"/>
<feature type="signal peptide" evidence="1">
    <location>
        <begin position="1"/>
        <end position="19"/>
    </location>
</feature>
<dbReference type="RefSeq" id="WP_129578835.1">
    <property type="nucleotide sequence ID" value="NZ_CP012672.1"/>
</dbReference>
<evidence type="ECO:0008006" key="4">
    <source>
        <dbReference type="Google" id="ProtNLM"/>
    </source>
</evidence>
<name>A0A4P2QZ78_SORCE</name>
<organism evidence="2 3">
    <name type="scientific">Sorangium cellulosum</name>
    <name type="common">Polyangium cellulosum</name>
    <dbReference type="NCBI Taxonomy" id="56"/>
    <lineage>
        <taxon>Bacteria</taxon>
        <taxon>Pseudomonadati</taxon>
        <taxon>Myxococcota</taxon>
        <taxon>Polyangia</taxon>
        <taxon>Polyangiales</taxon>
        <taxon>Polyangiaceae</taxon>
        <taxon>Sorangium</taxon>
    </lineage>
</organism>
<evidence type="ECO:0000313" key="3">
    <source>
        <dbReference type="Proteomes" id="UP000295497"/>
    </source>
</evidence>
<keyword evidence="1" id="KW-0732">Signal</keyword>
<reference evidence="2 3" key="1">
    <citation type="submission" date="2015-09" db="EMBL/GenBank/DDBJ databases">
        <title>Sorangium comparison.</title>
        <authorList>
            <person name="Zaburannyi N."/>
            <person name="Bunk B."/>
            <person name="Overmann J."/>
            <person name="Mueller R."/>
        </authorList>
    </citation>
    <scope>NUCLEOTIDE SEQUENCE [LARGE SCALE GENOMIC DNA]</scope>
    <source>
        <strain evidence="2 3">So ce836</strain>
    </source>
</reference>
<evidence type="ECO:0000256" key="1">
    <source>
        <dbReference type="SAM" id="SignalP"/>
    </source>
</evidence>
<gene>
    <name evidence="2" type="ORF">SOCE836_081020</name>
</gene>
<dbReference type="AlphaFoldDB" id="A0A4P2QZ78"/>
<sequence>MRGVPTVVVVLLSLSVVLAACDQAAPPSEAPRDPAATQPLVATAAPVIAPVTWPPAASVDRGALAALPEAAAHAARISQVPVLVPSRPELLAAPVLVAKEHWTSFWAKTASITVSLTMTRLERKYPGIPTFQTTHAVRGAPALITANEGIWTASWLENGVTYALDVECASPEAPACASDALLRELAAELVYVGGVGAKTAGDRP</sequence>
<protein>
    <recommendedName>
        <fullName evidence="4">Secreted protein</fullName>
    </recommendedName>
</protein>
<dbReference type="Proteomes" id="UP000295497">
    <property type="component" value="Chromosome"/>
</dbReference>
<dbReference type="PROSITE" id="PS51257">
    <property type="entry name" value="PROKAR_LIPOPROTEIN"/>
    <property type="match status" value="1"/>
</dbReference>